<dbReference type="Pfam" id="PF03853">
    <property type="entry name" value="YjeF_N"/>
    <property type="match status" value="1"/>
</dbReference>
<evidence type="ECO:0000259" key="1">
    <source>
        <dbReference type="PROSITE" id="PS51385"/>
    </source>
</evidence>
<feature type="domain" description="YjeF N-terminal" evidence="1">
    <location>
        <begin position="4"/>
        <end position="132"/>
    </location>
</feature>
<dbReference type="InterPro" id="IPR036652">
    <property type="entry name" value="YjeF_N_dom_sf"/>
</dbReference>
<protein>
    <recommendedName>
        <fullName evidence="1">YjeF N-terminal domain-containing protein</fullName>
    </recommendedName>
</protein>
<gene>
    <name evidence="2" type="ORF">LCGC14_2156540</name>
</gene>
<organism evidence="2">
    <name type="scientific">marine sediment metagenome</name>
    <dbReference type="NCBI Taxonomy" id="412755"/>
    <lineage>
        <taxon>unclassified sequences</taxon>
        <taxon>metagenomes</taxon>
        <taxon>ecological metagenomes</taxon>
    </lineage>
</organism>
<dbReference type="SUPFAM" id="SSF64153">
    <property type="entry name" value="YjeF N-terminal domain-like"/>
    <property type="match status" value="1"/>
</dbReference>
<dbReference type="PROSITE" id="PS51385">
    <property type="entry name" value="YJEF_N"/>
    <property type="match status" value="1"/>
</dbReference>
<proteinExistence type="predicted"/>
<accession>A0A0F9DU70</accession>
<evidence type="ECO:0000313" key="2">
    <source>
        <dbReference type="EMBL" id="KKL65284.1"/>
    </source>
</evidence>
<dbReference type="EMBL" id="LAZR01027585">
    <property type="protein sequence ID" value="KKL65284.1"/>
    <property type="molecule type" value="Genomic_DNA"/>
</dbReference>
<dbReference type="InterPro" id="IPR004443">
    <property type="entry name" value="YjeF_N_dom"/>
</dbReference>
<dbReference type="AlphaFoldDB" id="A0A0F9DU70"/>
<dbReference type="Gene3D" id="3.40.50.10260">
    <property type="entry name" value="YjeF N-terminal domain"/>
    <property type="match status" value="1"/>
</dbReference>
<comment type="caution">
    <text evidence="2">The sequence shown here is derived from an EMBL/GenBank/DDBJ whole genome shotgun (WGS) entry which is preliminary data.</text>
</comment>
<sequence>MRLVTVAEMQEAEKRAGVPVSQLMENAGLAVAQEAWLLLGEVAERRIVVLAGPGNNGGDGLVAARHLREWGAEVSVYLLKRRDEGDAVFAPLVEAKAPVALAEEDAKEGYKRLEELLTGAHLVIDALLGTGR</sequence>
<name>A0A0F9DU70_9ZZZZ</name>
<reference evidence="2" key="1">
    <citation type="journal article" date="2015" name="Nature">
        <title>Complex archaea that bridge the gap between prokaryotes and eukaryotes.</title>
        <authorList>
            <person name="Spang A."/>
            <person name="Saw J.H."/>
            <person name="Jorgensen S.L."/>
            <person name="Zaremba-Niedzwiedzka K."/>
            <person name="Martijn J."/>
            <person name="Lind A.E."/>
            <person name="van Eijk R."/>
            <person name="Schleper C."/>
            <person name="Guy L."/>
            <person name="Ettema T.J."/>
        </authorList>
    </citation>
    <scope>NUCLEOTIDE SEQUENCE</scope>
</reference>
<feature type="non-terminal residue" evidence="2">
    <location>
        <position position="132"/>
    </location>
</feature>